<dbReference type="InterPro" id="IPR011033">
    <property type="entry name" value="PRC_barrel-like_sf"/>
</dbReference>
<sequence>MDVASGTLMRLGDSGQMLADPGQDIRGRKVLDRDRNEIGRIAELLVDAQERQVRLLQVEHGGLFGVGATPLFIPAEAVEEVTETDVSLDRTRVQVADAPAYDPELLDRDEQMARLYGHYGYAPYWAPGFIPPRSGFFR</sequence>
<dbReference type="Gene3D" id="3.90.50.10">
    <property type="entry name" value="Photosynthetic Reaction Center, subunit H, domain 2"/>
    <property type="match status" value="1"/>
</dbReference>
<dbReference type="InterPro" id="IPR027275">
    <property type="entry name" value="PRC-brl_dom"/>
</dbReference>
<protein>
    <recommendedName>
        <fullName evidence="1">PRC-barrel domain-containing protein</fullName>
    </recommendedName>
</protein>
<dbReference type="Pfam" id="PF05239">
    <property type="entry name" value="PRC"/>
    <property type="match status" value="1"/>
</dbReference>
<dbReference type="InterPro" id="IPR014747">
    <property type="entry name" value="Bac_photo_RC_H_C"/>
</dbReference>
<dbReference type="RefSeq" id="WP_203808582.1">
    <property type="nucleotide sequence ID" value="NZ_BAAAQE010000047.1"/>
</dbReference>
<accession>A0ABQ3XR82</accession>
<organism evidence="2 3">
    <name type="scientific">Actinoplanes couchii</name>
    <dbReference type="NCBI Taxonomy" id="403638"/>
    <lineage>
        <taxon>Bacteria</taxon>
        <taxon>Bacillati</taxon>
        <taxon>Actinomycetota</taxon>
        <taxon>Actinomycetes</taxon>
        <taxon>Micromonosporales</taxon>
        <taxon>Micromonosporaceae</taxon>
        <taxon>Actinoplanes</taxon>
    </lineage>
</organism>
<feature type="domain" description="PRC-barrel" evidence="1">
    <location>
        <begin position="23"/>
        <end position="83"/>
    </location>
</feature>
<name>A0ABQ3XR82_9ACTN</name>
<comment type="caution">
    <text evidence="2">The sequence shown here is derived from an EMBL/GenBank/DDBJ whole genome shotgun (WGS) entry which is preliminary data.</text>
</comment>
<dbReference type="PANTHER" id="PTHR36505:SF1">
    <property type="entry name" value="BLR1072 PROTEIN"/>
    <property type="match status" value="1"/>
</dbReference>
<proteinExistence type="predicted"/>
<evidence type="ECO:0000259" key="1">
    <source>
        <dbReference type="Pfam" id="PF05239"/>
    </source>
</evidence>
<gene>
    <name evidence="2" type="ORF">Aco03nite_094260</name>
</gene>
<dbReference type="EMBL" id="BOMG01000117">
    <property type="protein sequence ID" value="GID61022.1"/>
    <property type="molecule type" value="Genomic_DNA"/>
</dbReference>
<reference evidence="2 3" key="1">
    <citation type="submission" date="2021-01" db="EMBL/GenBank/DDBJ databases">
        <title>Whole genome shotgun sequence of Actinoplanes couchii NBRC 106145.</title>
        <authorList>
            <person name="Komaki H."/>
            <person name="Tamura T."/>
        </authorList>
    </citation>
    <scope>NUCLEOTIDE SEQUENCE [LARGE SCALE GENOMIC DNA]</scope>
    <source>
        <strain evidence="2 3">NBRC 106145</strain>
    </source>
</reference>
<evidence type="ECO:0000313" key="2">
    <source>
        <dbReference type="EMBL" id="GID61022.1"/>
    </source>
</evidence>
<dbReference type="PANTHER" id="PTHR36505">
    <property type="entry name" value="BLR1072 PROTEIN"/>
    <property type="match status" value="1"/>
</dbReference>
<keyword evidence="3" id="KW-1185">Reference proteome</keyword>
<dbReference type="SUPFAM" id="SSF50346">
    <property type="entry name" value="PRC-barrel domain"/>
    <property type="match status" value="1"/>
</dbReference>
<dbReference type="Proteomes" id="UP000612282">
    <property type="component" value="Unassembled WGS sequence"/>
</dbReference>
<evidence type="ECO:0000313" key="3">
    <source>
        <dbReference type="Proteomes" id="UP000612282"/>
    </source>
</evidence>